<organism evidence="3 4">
    <name type="scientific">Pseudozyma hubeiensis (strain SY62)</name>
    <name type="common">Yeast</name>
    <dbReference type="NCBI Taxonomy" id="1305764"/>
    <lineage>
        <taxon>Eukaryota</taxon>
        <taxon>Fungi</taxon>
        <taxon>Dikarya</taxon>
        <taxon>Basidiomycota</taxon>
        <taxon>Ustilaginomycotina</taxon>
        <taxon>Ustilaginomycetes</taxon>
        <taxon>Ustilaginales</taxon>
        <taxon>Ustilaginaceae</taxon>
        <taxon>Pseudozyma</taxon>
    </lineage>
</organism>
<dbReference type="HOGENOM" id="CLU_282312_0_0_1"/>
<evidence type="ECO:0000256" key="1">
    <source>
        <dbReference type="SAM" id="MobiDB-lite"/>
    </source>
</evidence>
<feature type="compositionally biased region" description="Basic and acidic residues" evidence="1">
    <location>
        <begin position="59"/>
        <end position="87"/>
    </location>
</feature>
<proteinExistence type="predicted"/>
<feature type="region of interest" description="Disordered" evidence="1">
    <location>
        <begin position="34"/>
        <end position="87"/>
    </location>
</feature>
<dbReference type="AlphaFoldDB" id="R9P9Q6"/>
<evidence type="ECO:0000313" key="4">
    <source>
        <dbReference type="Proteomes" id="UP000014071"/>
    </source>
</evidence>
<evidence type="ECO:0000256" key="2">
    <source>
        <dbReference type="SAM" id="SignalP"/>
    </source>
</evidence>
<dbReference type="Proteomes" id="UP000014071">
    <property type="component" value="Unassembled WGS sequence"/>
</dbReference>
<dbReference type="eggNOG" id="ENOG502RWVH">
    <property type="taxonomic scope" value="Eukaryota"/>
</dbReference>
<feature type="compositionally biased region" description="Low complexity" evidence="1">
    <location>
        <begin position="602"/>
        <end position="615"/>
    </location>
</feature>
<accession>R9P9Q6</accession>
<name>R9P9Q6_PSEHS</name>
<feature type="compositionally biased region" description="Basic and acidic residues" evidence="1">
    <location>
        <begin position="567"/>
        <end position="585"/>
    </location>
</feature>
<dbReference type="RefSeq" id="XP_012191671.1">
    <property type="nucleotide sequence ID" value="XM_012336281.1"/>
</dbReference>
<feature type="compositionally biased region" description="Polar residues" evidence="1">
    <location>
        <begin position="852"/>
        <end position="865"/>
    </location>
</feature>
<keyword evidence="4" id="KW-1185">Reference proteome</keyword>
<keyword evidence="2" id="KW-0732">Signal</keyword>
<feature type="chain" id="PRO_5004487818" evidence="2">
    <location>
        <begin position="21"/>
        <end position="1060"/>
    </location>
</feature>
<protein>
    <submittedName>
        <fullName evidence="3">Uncharacterized protein</fullName>
    </submittedName>
</protein>
<evidence type="ECO:0000313" key="3">
    <source>
        <dbReference type="EMBL" id="GAC98084.1"/>
    </source>
</evidence>
<feature type="signal peptide" evidence="2">
    <location>
        <begin position="1"/>
        <end position="20"/>
    </location>
</feature>
<feature type="region of interest" description="Disordered" evidence="1">
    <location>
        <begin position="650"/>
        <end position="675"/>
    </location>
</feature>
<sequence>MRAAVLLVFCLICLASTAQAAPASAQNALQDQMLKRRNSKDEKPGTEGEHHRRRRHQNYPREKTRHPEDVAERLHTRELPAEEARNAERAVSGLLPQEELVTDLKAKVSGIEQGRRDKARQRQQEIQVVDSIHMARYGKAPPKFPAITRVGSAIGLTAAVMNVVNFIFSAKTTALATDQFSAPPTPPTLIDTAARWDGSQYTLLPVPEDEPDKGRFQKQKRSKLKGQVQHFRKRLVRGTTPSARLADKIAGEAQHDRLSKRWIVSSIVGAGLGAALAPGFTSTIRNKEEDVDKPPFDPYDPNVLKPKDSFSAAAALPNQPLPAAPPTFPLASAAASTPPNVDGIVFPVDVPTAPATSQLRAQVPVDFSSGQTHAVLRKRAVHDVHSESGSSSTLDKRFFFSGGPWSKFAGAVTVGSIIPLLAEGVSHARWRQTNPRDRDILKELDNTPTYGAVGVPGHQPGQLATNAMPGYGTYVTQLEQQQAAKQAATQTATQSMQGGASRPSTGAAAAGPAGVTDSSASGLDNDSVLRRRGTAHLEKRNKWLAGGGLALFGALLGYAQSATQFPTDRDEEKDKKKKEAEKKQQELMAKQQQMQGGGDGGQLAADPSAGAGGASQADLLASIPVKPLPGVDGATMGGYPPAFSDGVGSGFASPSSSGAFTPAGSTGAQSQGSTASLSDSLNAAAGYQTSGSGAGGSGSVLRKRDVTSAKPHLHDDGPAPSLSKRNPGIGTALSIGGTAMFLGTLAGNIYVGDKEKKKPVPLVTPNANTRGPMIPGGDLYTEYLESQRGVSGGGAGTAGQDAIGGVGSGVATGAPASVKWAAAAAPANFAGGSELASSANNGGVWRGGSADGSLSGSNWGQTSDGSSEDAPAAPVLKKRTMLKKRTPLLFPEAAIAETEGVAAAEAGAGALSRLGQGAATASETEAGTASLVRNGAGEGGATRAAYVGRGTAVNGEASLRQGSGLVRGTWMGMGSRTGSTARIFRSNPQAWGSARPAMVSEGAGAAVEAGTPATVEGATATGGEAAAAGKEEEAKGWSVAKAMGVIGGGAGATMTFNGIG</sequence>
<dbReference type="STRING" id="1305764.R9P9Q6"/>
<feature type="compositionally biased region" description="Low complexity" evidence="1">
    <location>
        <begin position="650"/>
        <end position="668"/>
    </location>
</feature>
<feature type="region of interest" description="Disordered" evidence="1">
    <location>
        <begin position="485"/>
        <end position="527"/>
    </location>
</feature>
<feature type="compositionally biased region" description="Low complexity" evidence="1">
    <location>
        <begin position="485"/>
        <end position="514"/>
    </location>
</feature>
<reference evidence="4" key="1">
    <citation type="journal article" date="2013" name="Genome Announc.">
        <title>Draft genome sequence of the basidiomycetous yeast-like fungus Pseudozyma hubeiensis SY62, which produces an abundant amount of the biosurfactant mannosylerythritol lipids.</title>
        <authorList>
            <person name="Konishi M."/>
            <person name="Hatada Y."/>
            <person name="Horiuchi J."/>
        </authorList>
    </citation>
    <scope>NUCLEOTIDE SEQUENCE [LARGE SCALE GENOMIC DNA]</scope>
    <source>
        <strain evidence="4">SY62</strain>
    </source>
</reference>
<dbReference type="OrthoDB" id="2556707at2759"/>
<feature type="compositionally biased region" description="Basic and acidic residues" evidence="1">
    <location>
        <begin position="39"/>
        <end position="50"/>
    </location>
</feature>
<gene>
    <name evidence="3" type="ORF">PHSY_005673</name>
</gene>
<dbReference type="EMBL" id="DF238815">
    <property type="protein sequence ID" value="GAC98084.1"/>
    <property type="molecule type" value="Genomic_DNA"/>
</dbReference>
<dbReference type="GeneID" id="24110950"/>
<feature type="region of interest" description="Disordered" evidence="1">
    <location>
        <begin position="563"/>
        <end position="615"/>
    </location>
</feature>
<feature type="region of interest" description="Disordered" evidence="1">
    <location>
        <begin position="847"/>
        <end position="874"/>
    </location>
</feature>